<sequence>MVRFRDGVRGPVGGSSLCERFRRLFDLSENKLGSVAEAQSSDRWLWLHDPDHSYFVRGAYQLLTSQDSVTLDAVTILYGTNSSLLQQVVLEHAGLFYSSFGLLAFGLCGRKEIIEYSEAQQVLLINCWIRSSCFPICG</sequence>
<dbReference type="PANTHER" id="PTHR36617">
    <property type="entry name" value="PROTEIN, PUTATIVE-RELATED"/>
    <property type="match status" value="1"/>
</dbReference>
<proteinExistence type="predicted"/>
<reference evidence="1 2" key="1">
    <citation type="journal article" date="2014" name="Am. J. Bot.">
        <title>Genome assembly and annotation for red clover (Trifolium pratense; Fabaceae).</title>
        <authorList>
            <person name="Istvanek J."/>
            <person name="Jaros M."/>
            <person name="Krenek A."/>
            <person name="Repkova J."/>
        </authorList>
    </citation>
    <scope>NUCLEOTIDE SEQUENCE [LARGE SCALE GENOMIC DNA]</scope>
    <source>
        <strain evidence="2">cv. Tatra</strain>
        <tissue evidence="1">Young leaves</tissue>
    </source>
</reference>
<dbReference type="Proteomes" id="UP000236291">
    <property type="component" value="Unassembled WGS sequence"/>
</dbReference>
<dbReference type="PANTHER" id="PTHR36617:SF5">
    <property type="entry name" value="OS05G0421675 PROTEIN"/>
    <property type="match status" value="1"/>
</dbReference>
<organism evidence="1 2">
    <name type="scientific">Trifolium pratense</name>
    <name type="common">Red clover</name>
    <dbReference type="NCBI Taxonomy" id="57577"/>
    <lineage>
        <taxon>Eukaryota</taxon>
        <taxon>Viridiplantae</taxon>
        <taxon>Streptophyta</taxon>
        <taxon>Embryophyta</taxon>
        <taxon>Tracheophyta</taxon>
        <taxon>Spermatophyta</taxon>
        <taxon>Magnoliopsida</taxon>
        <taxon>eudicotyledons</taxon>
        <taxon>Gunneridae</taxon>
        <taxon>Pentapetalae</taxon>
        <taxon>rosids</taxon>
        <taxon>fabids</taxon>
        <taxon>Fabales</taxon>
        <taxon>Fabaceae</taxon>
        <taxon>Papilionoideae</taxon>
        <taxon>50 kb inversion clade</taxon>
        <taxon>NPAAA clade</taxon>
        <taxon>Hologalegina</taxon>
        <taxon>IRL clade</taxon>
        <taxon>Trifolieae</taxon>
        <taxon>Trifolium</taxon>
    </lineage>
</organism>
<evidence type="ECO:0000313" key="2">
    <source>
        <dbReference type="Proteomes" id="UP000236291"/>
    </source>
</evidence>
<comment type="caution">
    <text evidence="1">The sequence shown here is derived from an EMBL/GenBank/DDBJ whole genome shotgun (WGS) entry which is preliminary data.</text>
</comment>
<reference evidence="1 2" key="2">
    <citation type="journal article" date="2017" name="Front. Plant Sci.">
        <title>Gene Classification and Mining of Molecular Markers Useful in Red Clover (Trifolium pratense) Breeding.</title>
        <authorList>
            <person name="Istvanek J."/>
            <person name="Dluhosova J."/>
            <person name="Dluhos P."/>
            <person name="Patkova L."/>
            <person name="Nedelnik J."/>
            <person name="Repkova J."/>
        </authorList>
    </citation>
    <scope>NUCLEOTIDE SEQUENCE [LARGE SCALE GENOMIC DNA]</scope>
    <source>
        <strain evidence="2">cv. Tatra</strain>
        <tissue evidence="1">Young leaves</tissue>
    </source>
</reference>
<evidence type="ECO:0000313" key="1">
    <source>
        <dbReference type="EMBL" id="PNY01682.1"/>
    </source>
</evidence>
<dbReference type="EMBL" id="ASHM01020416">
    <property type="protein sequence ID" value="PNY01682.1"/>
    <property type="molecule type" value="Genomic_DNA"/>
</dbReference>
<gene>
    <name evidence="1" type="ORF">L195_g024983</name>
</gene>
<protein>
    <submittedName>
        <fullName evidence="1">Uncharacterized protein</fullName>
    </submittedName>
</protein>
<dbReference type="AlphaFoldDB" id="A0A2K3NF73"/>
<accession>A0A2K3NF73</accession>
<name>A0A2K3NF73_TRIPR</name>